<dbReference type="PANTHER" id="PTHR34800:SF1">
    <property type="entry name" value="TETRAPYRROLE-BINDING PROTEIN, CHLOROPLASTIC"/>
    <property type="match status" value="1"/>
</dbReference>
<sequence>MTNLETSSALDLPNSLAALQLKLRSDSEKNQLNAIDALNALGEDGLPVLMEFLLERRDTPGRTEAKVYQTLFNTQATKVLDFLQQHFPTGIVPLKSERNIDYTELQKLLVEQKFQAADKLTIEKLCELAGESAVLRKWLYFTEVENFPISDLQTIDALWLAHSDYQYGFSVQRQIWLSVGKKWDKLWDKIGWKSGYNWTRYPDGFTWSLAAPKGHLPLSNQLRGVRVIAALFAHPAWTK</sequence>
<dbReference type="Proteomes" id="UP000217895">
    <property type="component" value="Chromosome"/>
</dbReference>
<dbReference type="CDD" id="cd16383">
    <property type="entry name" value="GUN4"/>
    <property type="match status" value="1"/>
</dbReference>
<dbReference type="InterPro" id="IPR008629">
    <property type="entry name" value="GUN4-like"/>
</dbReference>
<dbReference type="Gene3D" id="1.25.40.620">
    <property type="match status" value="1"/>
</dbReference>
<dbReference type="EMBL" id="AP018203">
    <property type="protein sequence ID" value="BAY54960.1"/>
    <property type="molecule type" value="Genomic_DNA"/>
</dbReference>
<evidence type="ECO:0000259" key="2">
    <source>
        <dbReference type="Pfam" id="PF16416"/>
    </source>
</evidence>
<feature type="domain" description="GUN4-like" evidence="1">
    <location>
        <begin position="95"/>
        <end position="235"/>
    </location>
</feature>
<dbReference type="InterPro" id="IPR032192">
    <property type="entry name" value="GUN4_N"/>
</dbReference>
<dbReference type="GO" id="GO:0046906">
    <property type="term" value="F:tetrapyrrole binding"/>
    <property type="evidence" value="ECO:0007669"/>
    <property type="project" value="TreeGrafter"/>
</dbReference>
<evidence type="ECO:0000259" key="1">
    <source>
        <dbReference type="Pfam" id="PF05419"/>
    </source>
</evidence>
<reference evidence="3 4" key="1">
    <citation type="submission" date="2017-06" db="EMBL/GenBank/DDBJ databases">
        <title>Genome sequencing of cyanobaciteial culture collection at National Institute for Environmental Studies (NIES).</title>
        <authorList>
            <person name="Hirose Y."/>
            <person name="Shimura Y."/>
            <person name="Fujisawa T."/>
            <person name="Nakamura Y."/>
            <person name="Kawachi M."/>
        </authorList>
    </citation>
    <scope>NUCLEOTIDE SEQUENCE [LARGE SCALE GENOMIC DNA]</scope>
    <source>
        <strain evidence="3 4">NIES-2135</strain>
    </source>
</reference>
<dbReference type="InterPro" id="IPR016024">
    <property type="entry name" value="ARM-type_fold"/>
</dbReference>
<organism evidence="3 4">
    <name type="scientific">Leptolyngbya boryana NIES-2135</name>
    <dbReference type="NCBI Taxonomy" id="1973484"/>
    <lineage>
        <taxon>Bacteria</taxon>
        <taxon>Bacillati</taxon>
        <taxon>Cyanobacteriota</taxon>
        <taxon>Cyanophyceae</taxon>
        <taxon>Leptolyngbyales</taxon>
        <taxon>Leptolyngbyaceae</taxon>
        <taxon>Leptolyngbya group</taxon>
        <taxon>Leptolyngbya</taxon>
    </lineage>
</organism>
<protein>
    <submittedName>
        <fullName evidence="3">GUN4-like family protein</fullName>
    </submittedName>
</protein>
<name>A0A1Z4JE03_LEPBY</name>
<proteinExistence type="predicted"/>
<dbReference type="AlphaFoldDB" id="A0A1Z4JE03"/>
<dbReference type="SUPFAM" id="SSF140869">
    <property type="entry name" value="GUN4-like"/>
    <property type="match status" value="1"/>
</dbReference>
<evidence type="ECO:0000313" key="3">
    <source>
        <dbReference type="EMBL" id="BAY54960.1"/>
    </source>
</evidence>
<accession>A0A1Z4JE03</accession>
<dbReference type="PANTHER" id="PTHR34800">
    <property type="entry name" value="TETRAPYRROLE-BINDING PROTEIN, CHLOROPLASTIC"/>
    <property type="match status" value="1"/>
</dbReference>
<dbReference type="Gene3D" id="1.10.10.1770">
    <property type="entry name" value="Gun4-like"/>
    <property type="match status" value="1"/>
</dbReference>
<dbReference type="Pfam" id="PF16416">
    <property type="entry name" value="GUN4_N"/>
    <property type="match status" value="1"/>
</dbReference>
<evidence type="ECO:0000313" key="4">
    <source>
        <dbReference type="Proteomes" id="UP000217895"/>
    </source>
</evidence>
<feature type="domain" description="GUN4 N-terminal ARM-like repeat" evidence="2">
    <location>
        <begin position="10"/>
        <end position="88"/>
    </location>
</feature>
<keyword evidence="4" id="KW-1185">Reference proteome</keyword>
<dbReference type="InterPro" id="IPR037215">
    <property type="entry name" value="GUN4-like_sf"/>
</dbReference>
<dbReference type="GO" id="GO:0030288">
    <property type="term" value="C:outer membrane-bounded periplasmic space"/>
    <property type="evidence" value="ECO:0007669"/>
    <property type="project" value="TreeGrafter"/>
</dbReference>
<gene>
    <name evidence="3" type="ORF">NIES2135_17800</name>
</gene>
<dbReference type="Pfam" id="PF05419">
    <property type="entry name" value="GUN4"/>
    <property type="match status" value="1"/>
</dbReference>
<dbReference type="SUPFAM" id="SSF48371">
    <property type="entry name" value="ARM repeat"/>
    <property type="match status" value="1"/>
</dbReference>